<dbReference type="InterPro" id="IPR006037">
    <property type="entry name" value="RCK_C"/>
</dbReference>
<reference evidence="5 6" key="1">
    <citation type="submission" date="2019-07" db="EMBL/GenBank/DDBJ databases">
        <authorList>
            <person name="Cremers G."/>
        </authorList>
    </citation>
    <scope>NUCLEOTIDE SEQUENCE [LARGE SCALE GENOMIC DNA]</scope>
</reference>
<sequence length="333" mass="36344">MARLRIAALFLVVVVIAGVLGYHFFEEYTWLEALYMTVITLSTVGFREVRPLSSVGMIFTIGLLIGGLGVVFYTAVTITAKVVEGEFQEFFGRKRMEKRIGALTDHYLVCGCGRIGEVICRELASKPVPFVVIEQDEERIRKVEEAGYLLLRGDATDEKVLLTAGAMQAKGLFATLPVDADNVFVTLTAKELNPSIFVVARAETERSERTLAHAGADKVISPYAMGGHRMAQAALRPAVVDIIELATHYHSLELQLEEIVVPLGSPCEGVTLRDSGLCQERGVIVVAIKRASGGMIFDPSMDEKIAVGDHLVALGEIARLRGLERRVETSAPQ</sequence>
<dbReference type="PANTHER" id="PTHR43833:SF9">
    <property type="entry name" value="POTASSIUM CHANNEL PROTEIN YUGO-RELATED"/>
    <property type="match status" value="1"/>
</dbReference>
<dbReference type="Proteomes" id="UP000334340">
    <property type="component" value="Unassembled WGS sequence"/>
</dbReference>
<dbReference type="PROSITE" id="PS51201">
    <property type="entry name" value="RCK_N"/>
    <property type="match status" value="1"/>
</dbReference>
<dbReference type="Gene3D" id="3.30.70.1450">
    <property type="entry name" value="Regulator of K+ conductance, C-terminal domain"/>
    <property type="match status" value="1"/>
</dbReference>
<dbReference type="InterPro" id="IPR036291">
    <property type="entry name" value="NAD(P)-bd_dom_sf"/>
</dbReference>
<dbReference type="InterPro" id="IPR013099">
    <property type="entry name" value="K_chnl_dom"/>
</dbReference>
<keyword evidence="2" id="KW-0812">Transmembrane</keyword>
<comment type="subcellular location">
    <subcellularLocation>
        <location evidence="1">Cell membrane</location>
        <topology evidence="1">Multi-pass membrane protein</topology>
    </subcellularLocation>
</comment>
<evidence type="ECO:0000259" key="3">
    <source>
        <dbReference type="PROSITE" id="PS51201"/>
    </source>
</evidence>
<organism evidence="5 6">
    <name type="scientific">Candidatus Methylomirabilis lanthanidiphila</name>
    <dbReference type="NCBI Taxonomy" id="2211376"/>
    <lineage>
        <taxon>Bacteria</taxon>
        <taxon>Candidatus Methylomirabilota</taxon>
        <taxon>Candidatus Methylomirabilia</taxon>
        <taxon>Candidatus Methylomirabilales</taxon>
        <taxon>Candidatus Methylomirabilaceae</taxon>
        <taxon>Candidatus Methylomirabilis</taxon>
    </lineage>
</organism>
<accession>A0A564ZGV6</accession>
<evidence type="ECO:0000256" key="2">
    <source>
        <dbReference type="SAM" id="Phobius"/>
    </source>
</evidence>
<keyword evidence="6" id="KW-1185">Reference proteome</keyword>
<name>A0A564ZGV6_9BACT</name>
<feature type="transmembrane region" description="Helical" evidence="2">
    <location>
        <begin position="31"/>
        <end position="49"/>
    </location>
</feature>
<dbReference type="PROSITE" id="PS51202">
    <property type="entry name" value="RCK_C"/>
    <property type="match status" value="1"/>
</dbReference>
<dbReference type="GO" id="GO:0005886">
    <property type="term" value="C:plasma membrane"/>
    <property type="evidence" value="ECO:0007669"/>
    <property type="project" value="UniProtKB-SubCell"/>
</dbReference>
<dbReference type="GO" id="GO:0006813">
    <property type="term" value="P:potassium ion transport"/>
    <property type="evidence" value="ECO:0007669"/>
    <property type="project" value="InterPro"/>
</dbReference>
<dbReference type="PANTHER" id="PTHR43833">
    <property type="entry name" value="POTASSIUM CHANNEL PROTEIN 2-RELATED-RELATED"/>
    <property type="match status" value="1"/>
</dbReference>
<evidence type="ECO:0000313" key="6">
    <source>
        <dbReference type="Proteomes" id="UP000334340"/>
    </source>
</evidence>
<dbReference type="InterPro" id="IPR036721">
    <property type="entry name" value="RCK_C_sf"/>
</dbReference>
<dbReference type="AlphaFoldDB" id="A0A564ZGV6"/>
<keyword evidence="2" id="KW-1133">Transmembrane helix</keyword>
<feature type="domain" description="RCK C-terminal" evidence="4">
    <location>
        <begin position="240"/>
        <end position="329"/>
    </location>
</feature>
<proteinExistence type="predicted"/>
<feature type="domain" description="RCK N-terminal" evidence="3">
    <location>
        <begin position="104"/>
        <end position="220"/>
    </location>
</feature>
<dbReference type="SUPFAM" id="SSF51735">
    <property type="entry name" value="NAD(P)-binding Rossmann-fold domains"/>
    <property type="match status" value="1"/>
</dbReference>
<gene>
    <name evidence="5" type="ORF">MELA_00503</name>
</gene>
<evidence type="ECO:0000313" key="5">
    <source>
        <dbReference type="EMBL" id="VUZ84137.1"/>
    </source>
</evidence>
<dbReference type="Gene3D" id="1.10.287.70">
    <property type="match status" value="1"/>
</dbReference>
<dbReference type="InterPro" id="IPR003148">
    <property type="entry name" value="RCK_N"/>
</dbReference>
<dbReference type="Pfam" id="PF02254">
    <property type="entry name" value="TrkA_N"/>
    <property type="match status" value="1"/>
</dbReference>
<evidence type="ECO:0000256" key="1">
    <source>
        <dbReference type="ARBA" id="ARBA00004651"/>
    </source>
</evidence>
<dbReference type="SUPFAM" id="SSF81324">
    <property type="entry name" value="Voltage-gated potassium channels"/>
    <property type="match status" value="1"/>
</dbReference>
<dbReference type="Gene3D" id="3.40.50.720">
    <property type="entry name" value="NAD(P)-binding Rossmann-like Domain"/>
    <property type="match status" value="1"/>
</dbReference>
<dbReference type="Pfam" id="PF02080">
    <property type="entry name" value="TrkA_C"/>
    <property type="match status" value="1"/>
</dbReference>
<keyword evidence="2" id="KW-0472">Membrane</keyword>
<dbReference type="EMBL" id="CABIKM010000006">
    <property type="protein sequence ID" value="VUZ84137.1"/>
    <property type="molecule type" value="Genomic_DNA"/>
</dbReference>
<feature type="transmembrane region" description="Helical" evidence="2">
    <location>
        <begin position="56"/>
        <end position="76"/>
    </location>
</feature>
<dbReference type="GO" id="GO:0008324">
    <property type="term" value="F:monoatomic cation transmembrane transporter activity"/>
    <property type="evidence" value="ECO:0007669"/>
    <property type="project" value="InterPro"/>
</dbReference>
<protein>
    <submittedName>
        <fullName evidence="5">Portal protein</fullName>
    </submittedName>
</protein>
<evidence type="ECO:0000259" key="4">
    <source>
        <dbReference type="PROSITE" id="PS51202"/>
    </source>
</evidence>
<dbReference type="InterPro" id="IPR050721">
    <property type="entry name" value="Trk_Ktr_HKT_K-transport"/>
</dbReference>
<dbReference type="Pfam" id="PF07885">
    <property type="entry name" value="Ion_trans_2"/>
    <property type="match status" value="1"/>
</dbReference>
<dbReference type="SUPFAM" id="SSF116726">
    <property type="entry name" value="TrkA C-terminal domain-like"/>
    <property type="match status" value="1"/>
</dbReference>